<dbReference type="PANTHER" id="PTHR23407">
    <property type="entry name" value="ATPASE INHIBITOR/5-FORMYLTETRAHYDROFOLATE CYCLO-LIGASE"/>
    <property type="match status" value="1"/>
</dbReference>
<dbReference type="AlphaFoldDB" id="A0A1M6BRB5"/>
<dbReference type="InterPro" id="IPR002698">
    <property type="entry name" value="FTHF_cligase"/>
</dbReference>
<organism evidence="6 7">
    <name type="scientific">Tessaracoccus bendigoensis DSM 12906</name>
    <dbReference type="NCBI Taxonomy" id="1123357"/>
    <lineage>
        <taxon>Bacteria</taxon>
        <taxon>Bacillati</taxon>
        <taxon>Actinomycetota</taxon>
        <taxon>Actinomycetes</taxon>
        <taxon>Propionibacteriales</taxon>
        <taxon>Propionibacteriaceae</taxon>
        <taxon>Tessaracoccus</taxon>
    </lineage>
</organism>
<dbReference type="GO" id="GO:0030272">
    <property type="term" value="F:5-formyltetrahydrofolate cyclo-ligase activity"/>
    <property type="evidence" value="ECO:0007669"/>
    <property type="project" value="UniProtKB-EC"/>
</dbReference>
<dbReference type="RefSeq" id="WP_073185996.1">
    <property type="nucleotide sequence ID" value="NZ_FQZG01000007.1"/>
</dbReference>
<accession>A0A1M6BRB5</accession>
<keyword evidence="5" id="KW-0479">Metal-binding</keyword>
<dbReference type="NCBIfam" id="TIGR02727">
    <property type="entry name" value="MTHFS_bact"/>
    <property type="match status" value="1"/>
</dbReference>
<keyword evidence="7" id="KW-1185">Reference proteome</keyword>
<dbReference type="STRING" id="1123357.SAMN02745244_00522"/>
<keyword evidence="2 4" id="KW-0547">Nucleotide-binding</keyword>
<keyword evidence="6" id="KW-0436">Ligase</keyword>
<dbReference type="PIRSF" id="PIRSF006806">
    <property type="entry name" value="FTHF_cligase"/>
    <property type="match status" value="1"/>
</dbReference>
<dbReference type="EMBL" id="FQZG01000007">
    <property type="protein sequence ID" value="SHI51246.1"/>
    <property type="molecule type" value="Genomic_DNA"/>
</dbReference>
<sequence>MHRDRFKEELRVETLAARARMSPSDWEKSDAARDSHILDRLAARKGTVALYSSRPGEPGTHALIDALAASGWAVLLPVLRRRVDWALFDSWAAMQPAWAGIEEPTGARLGPDALDAADLILVPCLAIGRDGSRLGTGGGWYDRALPHRHSGAPVVALARAAEVLDTVPTLPHDIPVDAVVTETEWVNLATRTIMDW</sequence>
<dbReference type="SUPFAM" id="SSF100950">
    <property type="entry name" value="NagB/RpiA/CoA transferase-like"/>
    <property type="match status" value="1"/>
</dbReference>
<feature type="binding site" evidence="4">
    <location>
        <begin position="133"/>
        <end position="141"/>
    </location>
    <ligand>
        <name>ATP</name>
        <dbReference type="ChEBI" id="CHEBI:30616"/>
    </ligand>
</feature>
<dbReference type="Proteomes" id="UP000184512">
    <property type="component" value="Unassembled WGS sequence"/>
</dbReference>
<feature type="binding site" evidence="4">
    <location>
        <position position="57"/>
    </location>
    <ligand>
        <name>substrate</name>
    </ligand>
</feature>
<comment type="catalytic activity">
    <reaction evidence="5">
        <text>(6S)-5-formyl-5,6,7,8-tetrahydrofolate + ATP = (6R)-5,10-methenyltetrahydrofolate + ADP + phosphate</text>
        <dbReference type="Rhea" id="RHEA:10488"/>
        <dbReference type="ChEBI" id="CHEBI:30616"/>
        <dbReference type="ChEBI" id="CHEBI:43474"/>
        <dbReference type="ChEBI" id="CHEBI:57455"/>
        <dbReference type="ChEBI" id="CHEBI:57457"/>
        <dbReference type="ChEBI" id="CHEBI:456216"/>
        <dbReference type="EC" id="6.3.3.2"/>
    </reaction>
</comment>
<evidence type="ECO:0000256" key="3">
    <source>
        <dbReference type="ARBA" id="ARBA00022840"/>
    </source>
</evidence>
<comment type="similarity">
    <text evidence="1 5">Belongs to the 5-formyltetrahydrofolate cyclo-ligase family.</text>
</comment>
<dbReference type="Gene3D" id="3.40.50.10420">
    <property type="entry name" value="NagB/RpiA/CoA transferase-like"/>
    <property type="match status" value="1"/>
</dbReference>
<feature type="binding site" evidence="4">
    <location>
        <begin position="7"/>
        <end position="11"/>
    </location>
    <ligand>
        <name>ATP</name>
        <dbReference type="ChEBI" id="CHEBI:30616"/>
    </ligand>
</feature>
<evidence type="ECO:0000256" key="4">
    <source>
        <dbReference type="PIRSR" id="PIRSR006806-1"/>
    </source>
</evidence>
<dbReference type="Pfam" id="PF01812">
    <property type="entry name" value="5-FTHF_cyc-lig"/>
    <property type="match status" value="1"/>
</dbReference>
<comment type="cofactor">
    <cofactor evidence="5">
        <name>Mg(2+)</name>
        <dbReference type="ChEBI" id="CHEBI:18420"/>
    </cofactor>
</comment>
<dbReference type="PANTHER" id="PTHR23407:SF1">
    <property type="entry name" value="5-FORMYLTETRAHYDROFOLATE CYCLO-LIGASE"/>
    <property type="match status" value="1"/>
</dbReference>
<dbReference type="GO" id="GO:0046872">
    <property type="term" value="F:metal ion binding"/>
    <property type="evidence" value="ECO:0007669"/>
    <property type="project" value="UniProtKB-KW"/>
</dbReference>
<evidence type="ECO:0000313" key="6">
    <source>
        <dbReference type="EMBL" id="SHI51246.1"/>
    </source>
</evidence>
<evidence type="ECO:0000256" key="1">
    <source>
        <dbReference type="ARBA" id="ARBA00010638"/>
    </source>
</evidence>
<name>A0A1M6BRB5_9ACTN</name>
<dbReference type="InterPro" id="IPR024185">
    <property type="entry name" value="FTHF_cligase-like_sf"/>
</dbReference>
<dbReference type="GO" id="GO:0035999">
    <property type="term" value="P:tetrahydrofolate interconversion"/>
    <property type="evidence" value="ECO:0007669"/>
    <property type="project" value="TreeGrafter"/>
</dbReference>
<keyword evidence="3 4" id="KW-0067">ATP-binding</keyword>
<dbReference type="GO" id="GO:0009396">
    <property type="term" value="P:folic acid-containing compound biosynthetic process"/>
    <property type="evidence" value="ECO:0007669"/>
    <property type="project" value="TreeGrafter"/>
</dbReference>
<dbReference type="InterPro" id="IPR037171">
    <property type="entry name" value="NagB/RpiA_transferase-like"/>
</dbReference>
<keyword evidence="5" id="KW-0460">Magnesium</keyword>
<dbReference type="EC" id="6.3.3.2" evidence="5"/>
<reference evidence="6 7" key="1">
    <citation type="submission" date="2016-11" db="EMBL/GenBank/DDBJ databases">
        <authorList>
            <person name="Jaros S."/>
            <person name="Januszkiewicz K."/>
            <person name="Wedrychowicz H."/>
        </authorList>
    </citation>
    <scope>NUCLEOTIDE SEQUENCE [LARGE SCALE GENOMIC DNA]</scope>
    <source>
        <strain evidence="6 7">DSM 12906</strain>
    </source>
</reference>
<dbReference type="GO" id="GO:0005524">
    <property type="term" value="F:ATP binding"/>
    <property type="evidence" value="ECO:0007669"/>
    <property type="project" value="UniProtKB-KW"/>
</dbReference>
<proteinExistence type="inferred from homology"/>
<evidence type="ECO:0000256" key="2">
    <source>
        <dbReference type="ARBA" id="ARBA00022741"/>
    </source>
</evidence>
<gene>
    <name evidence="6" type="ORF">SAMN02745244_00522</name>
</gene>
<evidence type="ECO:0000256" key="5">
    <source>
        <dbReference type="RuleBase" id="RU361279"/>
    </source>
</evidence>
<evidence type="ECO:0000313" key="7">
    <source>
        <dbReference type="Proteomes" id="UP000184512"/>
    </source>
</evidence>
<protein>
    <recommendedName>
        <fullName evidence="5">5-formyltetrahydrofolate cyclo-ligase</fullName>
        <ecNumber evidence="5">6.3.3.2</ecNumber>
    </recommendedName>
</protein>